<evidence type="ECO:0000313" key="3">
    <source>
        <dbReference type="EMBL" id="GIU41343.1"/>
    </source>
</evidence>
<name>A0ABQ4P1F6_SHECO</name>
<feature type="region of interest" description="Disordered" evidence="2">
    <location>
        <begin position="1"/>
        <end position="20"/>
    </location>
</feature>
<keyword evidence="1" id="KW-0808">Transferase</keyword>
<gene>
    <name evidence="3" type="ORF">TUM3794_22010</name>
</gene>
<organism evidence="3 4">
    <name type="scientific">Shewanella colwelliana</name>
    <name type="common">Alteromonas colwelliana</name>
    <dbReference type="NCBI Taxonomy" id="23"/>
    <lineage>
        <taxon>Bacteria</taxon>
        <taxon>Pseudomonadati</taxon>
        <taxon>Pseudomonadota</taxon>
        <taxon>Gammaproteobacteria</taxon>
        <taxon>Alteromonadales</taxon>
        <taxon>Shewanellaceae</taxon>
        <taxon>Shewanella</taxon>
    </lineage>
</organism>
<comment type="caution">
    <text evidence="3">The sequence shown here is derived from an EMBL/GenBank/DDBJ whole genome shotgun (WGS) entry which is preliminary data.</text>
</comment>
<protein>
    <submittedName>
        <fullName evidence="3">Uncharacterized protein</fullName>
    </submittedName>
</protein>
<accession>A0ABQ4P1F6</accession>
<proteinExistence type="predicted"/>
<evidence type="ECO:0000256" key="1">
    <source>
        <dbReference type="ARBA" id="ARBA00022679"/>
    </source>
</evidence>
<dbReference type="InterPro" id="IPR036901">
    <property type="entry name" value="Asp/Orn_carbamoylTrfase_sf"/>
</dbReference>
<feature type="compositionally biased region" description="Polar residues" evidence="2">
    <location>
        <begin position="10"/>
        <end position="20"/>
    </location>
</feature>
<dbReference type="Gene3D" id="3.40.50.1370">
    <property type="entry name" value="Aspartate/ornithine carbamoyltransferase"/>
    <property type="match status" value="1"/>
</dbReference>
<sequence>MKRGRRVKTSQKTQDSTYTQTSLKALSMPRYVSNDVENAGYKITIIDLFEGNLDQAHILYLTRIQRERFP</sequence>
<dbReference type="Proteomes" id="UP000773469">
    <property type="component" value="Unassembled WGS sequence"/>
</dbReference>
<reference evidence="3 4" key="1">
    <citation type="submission" date="2021-05" db="EMBL/GenBank/DDBJ databases">
        <title>Molecular characterization for Shewanella algae harboring chromosomal blaOXA-55-like strains isolated from clinical and environment sample.</title>
        <authorList>
            <person name="Ohama Y."/>
            <person name="Aoki K."/>
            <person name="Harada S."/>
            <person name="Moriya K."/>
            <person name="Ishii Y."/>
            <person name="Tateda K."/>
        </authorList>
    </citation>
    <scope>NUCLEOTIDE SEQUENCE [LARGE SCALE GENOMIC DNA]</scope>
    <source>
        <strain evidence="3 4">MBTL60-118</strain>
    </source>
</reference>
<evidence type="ECO:0000256" key="2">
    <source>
        <dbReference type="SAM" id="MobiDB-lite"/>
    </source>
</evidence>
<dbReference type="EMBL" id="BPEU01000014">
    <property type="protein sequence ID" value="GIU41343.1"/>
    <property type="molecule type" value="Genomic_DNA"/>
</dbReference>
<keyword evidence="4" id="KW-1185">Reference proteome</keyword>
<evidence type="ECO:0000313" key="4">
    <source>
        <dbReference type="Proteomes" id="UP000773469"/>
    </source>
</evidence>